<evidence type="ECO:0000313" key="8">
    <source>
        <dbReference type="EMBL" id="KAK6173541.1"/>
    </source>
</evidence>
<comment type="caution">
    <text evidence="5">Lacks conserved residue(s) required for the propagation of feature annotation.</text>
</comment>
<dbReference type="InterPro" id="IPR011641">
    <property type="entry name" value="Tyr-kin_ephrin_A/B_rcpt-like"/>
</dbReference>
<feature type="disulfide bond" evidence="5">
    <location>
        <begin position="93"/>
        <end position="102"/>
    </location>
</feature>
<dbReference type="SUPFAM" id="SSF82895">
    <property type="entry name" value="TSP-1 type 1 repeat"/>
    <property type="match status" value="2"/>
</dbReference>
<dbReference type="PROSITE" id="PS00010">
    <property type="entry name" value="ASX_HYDROXYL"/>
    <property type="match status" value="1"/>
</dbReference>
<dbReference type="EMBL" id="JAZGQO010000011">
    <property type="protein sequence ID" value="KAK6173541.1"/>
    <property type="molecule type" value="Genomic_DNA"/>
</dbReference>
<protein>
    <recommendedName>
        <fullName evidence="7">EGF-like domain-containing protein</fullName>
    </recommendedName>
</protein>
<feature type="disulfide bond" evidence="5">
    <location>
        <begin position="33"/>
        <end position="43"/>
    </location>
</feature>
<feature type="domain" description="EGF-like" evidence="7">
    <location>
        <begin position="29"/>
        <end position="64"/>
    </location>
</feature>
<dbReference type="Pfam" id="PF00090">
    <property type="entry name" value="TSP_1"/>
    <property type="match status" value="2"/>
</dbReference>
<evidence type="ECO:0000256" key="1">
    <source>
        <dbReference type="ARBA" id="ARBA00022536"/>
    </source>
</evidence>
<dbReference type="GO" id="GO:0071944">
    <property type="term" value="C:cell periphery"/>
    <property type="evidence" value="ECO:0007669"/>
    <property type="project" value="TreeGrafter"/>
</dbReference>
<dbReference type="PROSITE" id="PS00022">
    <property type="entry name" value="EGF_1"/>
    <property type="match status" value="2"/>
</dbReference>
<evidence type="ECO:0000313" key="9">
    <source>
        <dbReference type="Proteomes" id="UP001347796"/>
    </source>
</evidence>
<keyword evidence="2" id="KW-0732">Signal</keyword>
<dbReference type="Proteomes" id="UP001347796">
    <property type="component" value="Unassembled WGS sequence"/>
</dbReference>
<dbReference type="Gene3D" id="2.20.100.10">
    <property type="entry name" value="Thrombospondin type-1 (TSP1) repeat"/>
    <property type="match status" value="2"/>
</dbReference>
<comment type="caution">
    <text evidence="8">The sequence shown here is derived from an EMBL/GenBank/DDBJ whole genome shotgun (WGS) entry which is preliminary data.</text>
</comment>
<dbReference type="PANTHER" id="PTHR16311:SF3">
    <property type="entry name" value="THROMBOSPONDIN TYPE-1 DOMAIN-CONTAINING PROTEIN 1"/>
    <property type="match status" value="1"/>
</dbReference>
<dbReference type="GO" id="GO:0005509">
    <property type="term" value="F:calcium ion binding"/>
    <property type="evidence" value="ECO:0007669"/>
    <property type="project" value="InterPro"/>
</dbReference>
<gene>
    <name evidence="8" type="ORF">SNE40_016972</name>
</gene>
<keyword evidence="3" id="KW-0677">Repeat</keyword>
<dbReference type="InterPro" id="IPR000742">
    <property type="entry name" value="EGF"/>
</dbReference>
<dbReference type="PROSITE" id="PS50026">
    <property type="entry name" value="EGF_3"/>
    <property type="match status" value="2"/>
</dbReference>
<evidence type="ECO:0000259" key="7">
    <source>
        <dbReference type="PROSITE" id="PS50026"/>
    </source>
</evidence>
<keyword evidence="4 5" id="KW-1015">Disulfide bond</keyword>
<dbReference type="InterPro" id="IPR000884">
    <property type="entry name" value="TSP1_rpt"/>
</dbReference>
<dbReference type="InterPro" id="IPR036383">
    <property type="entry name" value="TSP1_rpt_sf"/>
</dbReference>
<dbReference type="InterPro" id="IPR000152">
    <property type="entry name" value="EGF-type_Asp/Asn_hydroxyl_site"/>
</dbReference>
<evidence type="ECO:0000256" key="3">
    <source>
        <dbReference type="ARBA" id="ARBA00022737"/>
    </source>
</evidence>
<keyword evidence="1 5" id="KW-0245">EGF-like domain</keyword>
<dbReference type="Gene3D" id="2.10.25.10">
    <property type="entry name" value="Laminin"/>
    <property type="match status" value="2"/>
</dbReference>
<dbReference type="InterPro" id="IPR001881">
    <property type="entry name" value="EGF-like_Ca-bd_dom"/>
</dbReference>
<dbReference type="CDD" id="cd00054">
    <property type="entry name" value="EGF_CA"/>
    <property type="match status" value="1"/>
</dbReference>
<reference evidence="8 9" key="1">
    <citation type="submission" date="2024-01" db="EMBL/GenBank/DDBJ databases">
        <title>The genome of the rayed Mediterranean limpet Patella caerulea (Linnaeus, 1758).</title>
        <authorList>
            <person name="Anh-Thu Weber A."/>
            <person name="Halstead-Nussloch G."/>
        </authorList>
    </citation>
    <scope>NUCLEOTIDE SEQUENCE [LARGE SCALE GENOMIC DNA]</scope>
    <source>
        <strain evidence="8">AATW-2023a</strain>
        <tissue evidence="8">Whole specimen</tissue>
    </source>
</reference>
<feature type="domain" description="EGF-like" evidence="7">
    <location>
        <begin position="66"/>
        <end position="103"/>
    </location>
</feature>
<dbReference type="FunFam" id="2.10.25.10:FF:000066">
    <property type="entry name" value="FAT atypical cadherin 4"/>
    <property type="match status" value="1"/>
</dbReference>
<dbReference type="AlphaFoldDB" id="A0AAN8JCR4"/>
<evidence type="ECO:0000256" key="2">
    <source>
        <dbReference type="ARBA" id="ARBA00022729"/>
    </source>
</evidence>
<dbReference type="SMART" id="SM00179">
    <property type="entry name" value="EGF_CA"/>
    <property type="match status" value="2"/>
</dbReference>
<evidence type="ECO:0000256" key="4">
    <source>
        <dbReference type="ARBA" id="ARBA00023157"/>
    </source>
</evidence>
<keyword evidence="9" id="KW-1185">Reference proteome</keyword>
<evidence type="ECO:0000256" key="5">
    <source>
        <dbReference type="PROSITE-ProRule" id="PRU00076"/>
    </source>
</evidence>
<evidence type="ECO:0000256" key="6">
    <source>
        <dbReference type="SAM" id="MobiDB-lite"/>
    </source>
</evidence>
<dbReference type="Pfam" id="PF07699">
    <property type="entry name" value="Ephrin_rec_like"/>
    <property type="match status" value="1"/>
</dbReference>
<name>A0AAN8JCR4_PATCE</name>
<feature type="disulfide bond" evidence="5">
    <location>
        <begin position="54"/>
        <end position="63"/>
    </location>
</feature>
<organism evidence="8 9">
    <name type="scientific">Patella caerulea</name>
    <name type="common">Rayed Mediterranean limpet</name>
    <dbReference type="NCBI Taxonomy" id="87958"/>
    <lineage>
        <taxon>Eukaryota</taxon>
        <taxon>Metazoa</taxon>
        <taxon>Spiralia</taxon>
        <taxon>Lophotrochozoa</taxon>
        <taxon>Mollusca</taxon>
        <taxon>Gastropoda</taxon>
        <taxon>Patellogastropoda</taxon>
        <taxon>Patelloidea</taxon>
        <taxon>Patellidae</taxon>
        <taxon>Patella</taxon>
    </lineage>
</organism>
<dbReference type="InterPro" id="IPR009030">
    <property type="entry name" value="Growth_fac_rcpt_cys_sf"/>
</dbReference>
<feature type="region of interest" description="Disordered" evidence="6">
    <location>
        <begin position="1"/>
        <end position="23"/>
    </location>
</feature>
<proteinExistence type="predicted"/>
<accession>A0AAN8JCR4</accession>
<dbReference type="SMART" id="SM00209">
    <property type="entry name" value="TSP1"/>
    <property type="match status" value="2"/>
</dbReference>
<dbReference type="PANTHER" id="PTHR16311">
    <property type="entry name" value="THROMBOSPONDIN TYPE I DOMAIN-CONTAINING 1"/>
    <property type="match status" value="1"/>
</dbReference>
<dbReference type="PROSITE" id="PS01186">
    <property type="entry name" value="EGF_2"/>
    <property type="match status" value="1"/>
</dbReference>
<dbReference type="Gene3D" id="2.10.50.10">
    <property type="entry name" value="Tumor Necrosis Factor Receptor, subunit A, domain 2"/>
    <property type="match status" value="1"/>
</dbReference>
<dbReference type="PROSITE" id="PS50092">
    <property type="entry name" value="TSP1"/>
    <property type="match status" value="2"/>
</dbReference>
<dbReference type="SMART" id="SM01411">
    <property type="entry name" value="Ephrin_rec_like"/>
    <property type="match status" value="1"/>
</dbReference>
<dbReference type="SMART" id="SM00181">
    <property type="entry name" value="EGF"/>
    <property type="match status" value="2"/>
</dbReference>
<sequence length="554" mass="61106">MIPCLPCPDGGTSGRGSRKCTPKQPHPVIEDHCKSSPCGNGTCQNRKDNFTCSCFSGYRGDRCEIAIDVCTNSRCENGGRCTADGSGYYTCVCPKKFSGFFCQLSALEGNHSRWEEWSPWSNCSAKTCGEGIQNRSRICVKNAKQIPCHGDSSEKRFCNKAKCPVCSSDDLLIPFGTSVNCSGSTRSTVCRPVCDPEFVFKTKPPAYTCINNKWSPGKLVQPCVPVSFWFKWSPWSECTSQCSGERMRVRTCNSTHEHDKSRHCPGEDFQKMSCKRKTNATEDVCNDCSEDDLVSAYGVSVNCTRNNSLTCKLTCDPGLVFINEPPVFTCNNGLWTPSKNLIPCTNIVPPETLSVKFITQYPDLKCGDCETTNDIKWQLLKKSRAITCVLSNKCLVDVKEIPCETKVRIQMSLEINSPSYNLSQLEDFVEDGTKNNILSELETSIRVLDESSLFVKKANFTVTVNKVATPEIRETSLGSVKCPNGTLTQGLLCVKCPPGTYFVDKACQMCPRGTYQIYPGRHSCESCPTATTTKNMGSFNATACLINNEASSNM</sequence>
<dbReference type="SUPFAM" id="SSF57196">
    <property type="entry name" value="EGF/Laminin"/>
    <property type="match status" value="2"/>
</dbReference>
<dbReference type="SUPFAM" id="SSF57184">
    <property type="entry name" value="Growth factor receptor domain"/>
    <property type="match status" value="1"/>
</dbReference>
<dbReference type="InterPro" id="IPR038877">
    <property type="entry name" value="THSD1"/>
</dbReference>